<dbReference type="InterPro" id="IPR000983">
    <property type="entry name" value="Bac_GSPG_pilin"/>
</dbReference>
<evidence type="ECO:0000256" key="4">
    <source>
        <dbReference type="ARBA" id="ARBA00022692"/>
    </source>
</evidence>
<dbReference type="GO" id="GO:0015627">
    <property type="term" value="C:type II protein secretion system complex"/>
    <property type="evidence" value="ECO:0007669"/>
    <property type="project" value="InterPro"/>
</dbReference>
<keyword evidence="11" id="KW-1185">Reference proteome</keyword>
<dbReference type="PANTHER" id="PTHR30093:SF44">
    <property type="entry name" value="TYPE II SECRETION SYSTEM CORE PROTEIN G"/>
    <property type="match status" value="1"/>
</dbReference>
<sequence>MKNNTQGFTLIELLIVIAIIGILAAVLIPNLLGAQKRAYDTGAQACAKSIQTAEATYQIDKQAYFPLTKASGTTATSATAITGTDTNGVAVSTTYDAMGLSASCMNTNMVITPTMTAATAAGVAGNYSIDVKDTRGNKTFTATPNALSGS</sequence>
<evidence type="ECO:0000256" key="7">
    <source>
        <dbReference type="ARBA" id="ARBA00023136"/>
    </source>
</evidence>
<dbReference type="PANTHER" id="PTHR30093">
    <property type="entry name" value="GENERAL SECRETION PATHWAY PROTEIN G"/>
    <property type="match status" value="1"/>
</dbReference>
<name>H8GVU5_DEIGI</name>
<reference evidence="10 11" key="1">
    <citation type="journal article" date="2012" name="PLoS ONE">
        <title>Genome sequence and transcriptome analysis of the radioresistant bacterium Deinococcus gobiensis: insights into the extreme environmental adaptations.</title>
        <authorList>
            <person name="Yuan M."/>
            <person name="Chen M."/>
            <person name="Zhang W."/>
            <person name="Lu W."/>
            <person name="Wang J."/>
            <person name="Yang M."/>
            <person name="Zhao P."/>
            <person name="Tang R."/>
            <person name="Li X."/>
            <person name="Hao Y."/>
            <person name="Zhou Z."/>
            <person name="Zhan Y."/>
            <person name="Yu H."/>
            <person name="Teng C."/>
            <person name="Yan Y."/>
            <person name="Ping S."/>
            <person name="Wang Y."/>
            <person name="Lin M."/>
        </authorList>
    </citation>
    <scope>NUCLEOTIDE SEQUENCE [LARGE SCALE GENOMIC DNA]</scope>
    <source>
        <strain evidence="10 11">I-0</strain>
    </source>
</reference>
<evidence type="ECO:0000313" key="10">
    <source>
        <dbReference type="EMBL" id="AFD26810.1"/>
    </source>
</evidence>
<feature type="transmembrane region" description="Helical" evidence="9">
    <location>
        <begin position="6"/>
        <end position="28"/>
    </location>
</feature>
<evidence type="ECO:0000256" key="8">
    <source>
        <dbReference type="ARBA" id="ARBA00023237"/>
    </source>
</evidence>
<dbReference type="KEGG" id="dgo:DGo_CA2883"/>
<keyword evidence="8" id="KW-0998">Cell outer membrane</keyword>
<keyword evidence="4 9" id="KW-0812">Transmembrane</keyword>
<dbReference type="RefSeq" id="WP_014686290.1">
    <property type="nucleotide sequence ID" value="NC_017790.1"/>
</dbReference>
<accession>H8GVU5</accession>
<dbReference type="Gene3D" id="3.30.700.10">
    <property type="entry name" value="Glycoprotein, Type 4 Pilin"/>
    <property type="match status" value="1"/>
</dbReference>
<dbReference type="InterPro" id="IPR045584">
    <property type="entry name" value="Pilin-like"/>
</dbReference>
<dbReference type="GO" id="GO:0015628">
    <property type="term" value="P:protein secretion by the type II secretion system"/>
    <property type="evidence" value="ECO:0007669"/>
    <property type="project" value="InterPro"/>
</dbReference>
<evidence type="ECO:0000313" key="11">
    <source>
        <dbReference type="Proteomes" id="UP000007575"/>
    </source>
</evidence>
<organism evidence="10 11">
    <name type="scientific">Deinococcus gobiensis (strain DSM 21396 / JCM 16679 / CGMCC 1.7299 / I-0)</name>
    <dbReference type="NCBI Taxonomy" id="745776"/>
    <lineage>
        <taxon>Bacteria</taxon>
        <taxon>Thermotogati</taxon>
        <taxon>Deinococcota</taxon>
        <taxon>Deinococci</taxon>
        <taxon>Deinococcales</taxon>
        <taxon>Deinococcaceae</taxon>
        <taxon>Deinococcus</taxon>
    </lineage>
</organism>
<dbReference type="OrthoDB" id="73176at2"/>
<keyword evidence="5" id="KW-0574">Periplasm</keyword>
<dbReference type="PROSITE" id="PS00409">
    <property type="entry name" value="PROKAR_NTER_METHYL"/>
    <property type="match status" value="1"/>
</dbReference>
<protein>
    <submittedName>
        <fullName evidence="10">Uncharacterized protein</fullName>
    </submittedName>
</protein>
<dbReference type="AlphaFoldDB" id="H8GVU5"/>
<evidence type="ECO:0000256" key="9">
    <source>
        <dbReference type="SAM" id="Phobius"/>
    </source>
</evidence>
<evidence type="ECO:0000256" key="3">
    <source>
        <dbReference type="ARBA" id="ARBA00022481"/>
    </source>
</evidence>
<dbReference type="eggNOG" id="COG2165">
    <property type="taxonomic scope" value="Bacteria"/>
</dbReference>
<keyword evidence="3" id="KW-0488">Methylation</keyword>
<dbReference type="HOGENOM" id="CLU_091705_7_4_0"/>
<comment type="subcellular location">
    <subcellularLocation>
        <location evidence="1">Cell outer membrane</location>
        <topology evidence="1">Single-pass membrane protein</topology>
    </subcellularLocation>
    <subcellularLocation>
        <location evidence="2">Periplasm</location>
    </subcellularLocation>
</comment>
<dbReference type="NCBIfam" id="TIGR02532">
    <property type="entry name" value="IV_pilin_GFxxxE"/>
    <property type="match status" value="1"/>
</dbReference>
<dbReference type="SUPFAM" id="SSF54523">
    <property type="entry name" value="Pili subunits"/>
    <property type="match status" value="1"/>
</dbReference>
<dbReference type="GO" id="GO:0042597">
    <property type="term" value="C:periplasmic space"/>
    <property type="evidence" value="ECO:0007669"/>
    <property type="project" value="UniProtKB-SubCell"/>
</dbReference>
<gene>
    <name evidence="10" type="ordered locus">DGo_CA2883</name>
</gene>
<dbReference type="EMBL" id="CP002191">
    <property type="protein sequence ID" value="AFD26810.1"/>
    <property type="molecule type" value="Genomic_DNA"/>
</dbReference>
<dbReference type="InterPro" id="IPR012902">
    <property type="entry name" value="N_methyl_site"/>
</dbReference>
<dbReference type="PATRIC" id="fig|745776.4.peg.2959"/>
<dbReference type="PRINTS" id="PR00813">
    <property type="entry name" value="BCTERIALGSPG"/>
</dbReference>
<dbReference type="Proteomes" id="UP000007575">
    <property type="component" value="Chromosome"/>
</dbReference>
<keyword evidence="6 9" id="KW-1133">Transmembrane helix</keyword>
<proteinExistence type="predicted"/>
<dbReference type="STRING" id="745776.DGo_CA2883"/>
<keyword evidence="7 9" id="KW-0472">Membrane</keyword>
<dbReference type="GO" id="GO:0009279">
    <property type="term" value="C:cell outer membrane"/>
    <property type="evidence" value="ECO:0007669"/>
    <property type="project" value="UniProtKB-SubCell"/>
</dbReference>
<evidence type="ECO:0000256" key="1">
    <source>
        <dbReference type="ARBA" id="ARBA00004203"/>
    </source>
</evidence>
<evidence type="ECO:0000256" key="2">
    <source>
        <dbReference type="ARBA" id="ARBA00004418"/>
    </source>
</evidence>
<evidence type="ECO:0000256" key="5">
    <source>
        <dbReference type="ARBA" id="ARBA00022764"/>
    </source>
</evidence>
<evidence type="ECO:0000256" key="6">
    <source>
        <dbReference type="ARBA" id="ARBA00022989"/>
    </source>
</evidence>
<dbReference type="Pfam" id="PF07963">
    <property type="entry name" value="N_methyl"/>
    <property type="match status" value="1"/>
</dbReference>